<dbReference type="STRING" id="1531966.A0A0A1T2W7"/>
<dbReference type="PANTHER" id="PTHR11863">
    <property type="entry name" value="STEROL DESATURASE"/>
    <property type="match status" value="1"/>
</dbReference>
<evidence type="ECO:0000256" key="3">
    <source>
        <dbReference type="ARBA" id="ARBA00022989"/>
    </source>
</evidence>
<proteinExistence type="predicted"/>
<dbReference type="AlphaFoldDB" id="A0A0A1T2W7"/>
<evidence type="ECO:0000256" key="2">
    <source>
        <dbReference type="ARBA" id="ARBA00022692"/>
    </source>
</evidence>
<dbReference type="GO" id="GO:0016020">
    <property type="term" value="C:membrane"/>
    <property type="evidence" value="ECO:0007669"/>
    <property type="project" value="UniProtKB-SubCell"/>
</dbReference>
<dbReference type="HOGENOM" id="CLU_041178_0_0_1"/>
<evidence type="ECO:0000313" key="7">
    <source>
        <dbReference type="Proteomes" id="UP000039046"/>
    </source>
</evidence>
<keyword evidence="2" id="KW-0812">Transmembrane</keyword>
<keyword evidence="4" id="KW-0472">Membrane</keyword>
<dbReference type="EMBL" id="CDHN01000004">
    <property type="protein sequence ID" value="CEJ91546.1"/>
    <property type="molecule type" value="Genomic_DNA"/>
</dbReference>
<evidence type="ECO:0000256" key="1">
    <source>
        <dbReference type="ARBA" id="ARBA00004370"/>
    </source>
</evidence>
<dbReference type="InterPro" id="IPR050307">
    <property type="entry name" value="Sterol_Desaturase_Related"/>
</dbReference>
<evidence type="ECO:0000256" key="4">
    <source>
        <dbReference type="ARBA" id="ARBA00023136"/>
    </source>
</evidence>
<dbReference type="Proteomes" id="UP000039046">
    <property type="component" value="Unassembled WGS sequence"/>
</dbReference>
<dbReference type="OrthoDB" id="6354873at2759"/>
<dbReference type="GO" id="GO:0008610">
    <property type="term" value="P:lipid biosynthetic process"/>
    <property type="evidence" value="ECO:0007669"/>
    <property type="project" value="InterPro"/>
</dbReference>
<dbReference type="GO" id="GO:0005506">
    <property type="term" value="F:iron ion binding"/>
    <property type="evidence" value="ECO:0007669"/>
    <property type="project" value="InterPro"/>
</dbReference>
<evidence type="ECO:0000259" key="5">
    <source>
        <dbReference type="Pfam" id="PF04116"/>
    </source>
</evidence>
<evidence type="ECO:0000313" key="6">
    <source>
        <dbReference type="EMBL" id="CEJ91546.1"/>
    </source>
</evidence>
<feature type="domain" description="Fatty acid hydroxylase" evidence="5">
    <location>
        <begin position="190"/>
        <end position="336"/>
    </location>
</feature>
<sequence length="359" mass="41962">MTSSSTSSPPNPNDSMKQTWPKWDRSRWQIYHKLIDTLDVYPVRAGQPIPVHPKSDKVPHLPQWSQHVWILSFAWIPLAIHQMYLYTTGVASMHPVAVFLLYMNALNFSVVHEVRVLAKLGHIHGFLDGDQHERDGIPDVGVARIFYSLFKTIGGRLGLFVYLAYDKTVSPLEALSEPSWWPKVFVQIGLYAVVLDFWFYLYHRAMHDIGPLWRFHRKHHLTKHPNPLLSAYADDEQEIFDMIVVPLLTFFSMEALGFKLGFYEWWICQQYIVYTEVWGHSGLRVHLIAPSTFAPILTWIGCELAVEDHDLHHRKGYRKSYNYGKQTRVWDRLFGTTHPRIESEANNIDWVNQARMPLW</sequence>
<keyword evidence="7" id="KW-1185">Reference proteome</keyword>
<dbReference type="GO" id="GO:0016491">
    <property type="term" value="F:oxidoreductase activity"/>
    <property type="evidence" value="ECO:0007669"/>
    <property type="project" value="InterPro"/>
</dbReference>
<gene>
    <name evidence="6" type="ORF">VHEMI07248</name>
</gene>
<comment type="subcellular location">
    <subcellularLocation>
        <location evidence="1">Membrane</location>
    </subcellularLocation>
</comment>
<name>A0A0A1T2W7_9HYPO</name>
<protein>
    <recommendedName>
        <fullName evidence="5">Fatty acid hydroxylase domain-containing protein</fullName>
    </recommendedName>
</protein>
<accession>A0A0A1T2W7</accession>
<dbReference type="Pfam" id="PF04116">
    <property type="entry name" value="FA_hydroxylase"/>
    <property type="match status" value="1"/>
</dbReference>
<organism evidence="6 7">
    <name type="scientific">[Torrubiella] hemipterigena</name>
    <dbReference type="NCBI Taxonomy" id="1531966"/>
    <lineage>
        <taxon>Eukaryota</taxon>
        <taxon>Fungi</taxon>
        <taxon>Dikarya</taxon>
        <taxon>Ascomycota</taxon>
        <taxon>Pezizomycotina</taxon>
        <taxon>Sordariomycetes</taxon>
        <taxon>Hypocreomycetidae</taxon>
        <taxon>Hypocreales</taxon>
        <taxon>Clavicipitaceae</taxon>
        <taxon>Clavicipitaceae incertae sedis</taxon>
        <taxon>'Torrubiella' clade</taxon>
    </lineage>
</organism>
<reference evidence="6 7" key="1">
    <citation type="journal article" date="2015" name="Genome Announc.">
        <title>Draft Genome Sequence and Gene Annotation of the Entomopathogenic Fungus Verticillium hemipterigenum.</title>
        <authorList>
            <person name="Horn F."/>
            <person name="Habel A."/>
            <person name="Scharf D.H."/>
            <person name="Dworschak J."/>
            <person name="Brakhage A.A."/>
            <person name="Guthke R."/>
            <person name="Hertweck C."/>
            <person name="Linde J."/>
        </authorList>
    </citation>
    <scope>NUCLEOTIDE SEQUENCE [LARGE SCALE GENOMIC DNA]</scope>
</reference>
<dbReference type="InterPro" id="IPR006694">
    <property type="entry name" value="Fatty_acid_hydroxylase"/>
</dbReference>
<keyword evidence="3" id="KW-1133">Transmembrane helix</keyword>